<organism evidence="4 5">
    <name type="scientific">Podospora australis</name>
    <dbReference type="NCBI Taxonomy" id="1536484"/>
    <lineage>
        <taxon>Eukaryota</taxon>
        <taxon>Fungi</taxon>
        <taxon>Dikarya</taxon>
        <taxon>Ascomycota</taxon>
        <taxon>Pezizomycotina</taxon>
        <taxon>Sordariomycetes</taxon>
        <taxon>Sordariomycetidae</taxon>
        <taxon>Sordariales</taxon>
        <taxon>Podosporaceae</taxon>
        <taxon>Podospora</taxon>
    </lineage>
</organism>
<accession>A0AAN6WQN0</accession>
<dbReference type="SUPFAM" id="SSF50965">
    <property type="entry name" value="Galactose oxidase, central domain"/>
    <property type="match status" value="1"/>
</dbReference>
<feature type="region of interest" description="Disordered" evidence="1">
    <location>
        <begin position="447"/>
        <end position="486"/>
    </location>
</feature>
<dbReference type="EMBL" id="MU864429">
    <property type="protein sequence ID" value="KAK4186191.1"/>
    <property type="molecule type" value="Genomic_DNA"/>
</dbReference>
<keyword evidence="2" id="KW-0812">Transmembrane</keyword>
<feature type="compositionally biased region" description="Polar residues" evidence="1">
    <location>
        <begin position="449"/>
        <end position="482"/>
    </location>
</feature>
<keyword evidence="5" id="KW-1185">Reference proteome</keyword>
<dbReference type="Proteomes" id="UP001302126">
    <property type="component" value="Unassembled WGS sequence"/>
</dbReference>
<feature type="chain" id="PRO_5042960586" evidence="3">
    <location>
        <begin position="25"/>
        <end position="564"/>
    </location>
</feature>
<feature type="region of interest" description="Disordered" evidence="1">
    <location>
        <begin position="519"/>
        <end position="564"/>
    </location>
</feature>
<feature type="transmembrane region" description="Helical" evidence="2">
    <location>
        <begin position="485"/>
        <end position="510"/>
    </location>
</feature>
<evidence type="ECO:0000313" key="5">
    <source>
        <dbReference type="Proteomes" id="UP001302126"/>
    </source>
</evidence>
<name>A0AAN6WQN0_9PEZI</name>
<dbReference type="InterPro" id="IPR011043">
    <property type="entry name" value="Gal_Oxase/kelch_b-propeller"/>
</dbReference>
<gene>
    <name evidence="4" type="ORF">QBC35DRAFT_516396</name>
</gene>
<reference evidence="4" key="1">
    <citation type="journal article" date="2023" name="Mol. Phylogenet. Evol.">
        <title>Genome-scale phylogeny and comparative genomics of the fungal order Sordariales.</title>
        <authorList>
            <person name="Hensen N."/>
            <person name="Bonometti L."/>
            <person name="Westerberg I."/>
            <person name="Brannstrom I.O."/>
            <person name="Guillou S."/>
            <person name="Cros-Aarteil S."/>
            <person name="Calhoun S."/>
            <person name="Haridas S."/>
            <person name="Kuo A."/>
            <person name="Mondo S."/>
            <person name="Pangilinan J."/>
            <person name="Riley R."/>
            <person name="LaButti K."/>
            <person name="Andreopoulos B."/>
            <person name="Lipzen A."/>
            <person name="Chen C."/>
            <person name="Yan M."/>
            <person name="Daum C."/>
            <person name="Ng V."/>
            <person name="Clum A."/>
            <person name="Steindorff A."/>
            <person name="Ohm R.A."/>
            <person name="Martin F."/>
            <person name="Silar P."/>
            <person name="Natvig D.O."/>
            <person name="Lalanne C."/>
            <person name="Gautier V."/>
            <person name="Ament-Velasquez S.L."/>
            <person name="Kruys A."/>
            <person name="Hutchinson M.I."/>
            <person name="Powell A.J."/>
            <person name="Barry K."/>
            <person name="Miller A.N."/>
            <person name="Grigoriev I.V."/>
            <person name="Debuchy R."/>
            <person name="Gladieux P."/>
            <person name="Hiltunen Thoren M."/>
            <person name="Johannesson H."/>
        </authorList>
    </citation>
    <scope>NUCLEOTIDE SEQUENCE</scope>
    <source>
        <strain evidence="4">PSN309</strain>
    </source>
</reference>
<evidence type="ECO:0000256" key="2">
    <source>
        <dbReference type="SAM" id="Phobius"/>
    </source>
</evidence>
<dbReference type="InterPro" id="IPR015915">
    <property type="entry name" value="Kelch-typ_b-propeller"/>
</dbReference>
<evidence type="ECO:0000256" key="1">
    <source>
        <dbReference type="SAM" id="MobiDB-lite"/>
    </source>
</evidence>
<feature type="signal peptide" evidence="3">
    <location>
        <begin position="1"/>
        <end position="24"/>
    </location>
</feature>
<sequence length="564" mass="60111">MHVPRDFAPLFLAVTWIWGKWTRAQEVVYVDPAVGTVPLTSDFLRRAFASAVVIGNYVYIDGGEVAERENGQIPGRASPSNVTISIPLNVSWNTSSVYQNFAVSPKQDTGAPVFDSQTVWRDPEGRGFYIWGGRTPQDTQPAPSRMWKFTIDGPGCGSWAQRDLSGKSALALGRAIRTTSGAWTQSDEVGYWVGGYAAYYTDTSIVRGSYLALPGVMAFDMKTGELTNSSTAGLGEYGTSIYGAAKFVPSFGSKGHGVVVMLGGVTSTVLNDGLDWKVVNFANVTVHDPVAKTWHSQITTGDRPPPLERACVVGVAGTGGGSPGTYEIFIYGGYNRQTDSASGEVYILSLPGFVFFKAPTDSTPTAPPRVDHACVLVGRSQMLSIGGTDILPSGHNGMLDPDPCYDADAKDYESPEVIKRWYDRGGLESVVWSSAVVKGMFLGNDSEGFKSNPTTSSGIVTSDQSTATPPENSDSQTESSGTPPIGAVVGGAAGGVVIVVLVGCAAWWILRTKRTKGKATTQEGLEYSDGSQERFHISSSNDRAPVPKLGHDDDGDDVVDSRFE</sequence>
<keyword evidence="2" id="KW-1133">Transmembrane helix</keyword>
<protein>
    <submittedName>
        <fullName evidence="4">Kelch repeat-containing protein</fullName>
    </submittedName>
</protein>
<dbReference type="Gene3D" id="2.120.10.80">
    <property type="entry name" value="Kelch-type beta propeller"/>
    <property type="match status" value="1"/>
</dbReference>
<comment type="caution">
    <text evidence="4">The sequence shown here is derived from an EMBL/GenBank/DDBJ whole genome shotgun (WGS) entry which is preliminary data.</text>
</comment>
<keyword evidence="3" id="KW-0732">Signal</keyword>
<dbReference type="AlphaFoldDB" id="A0AAN6WQN0"/>
<reference evidence="4" key="2">
    <citation type="submission" date="2023-05" db="EMBL/GenBank/DDBJ databases">
        <authorList>
            <consortium name="Lawrence Berkeley National Laboratory"/>
            <person name="Steindorff A."/>
            <person name="Hensen N."/>
            <person name="Bonometti L."/>
            <person name="Westerberg I."/>
            <person name="Brannstrom I.O."/>
            <person name="Guillou S."/>
            <person name="Cros-Aarteil S."/>
            <person name="Calhoun S."/>
            <person name="Haridas S."/>
            <person name="Kuo A."/>
            <person name="Mondo S."/>
            <person name="Pangilinan J."/>
            <person name="Riley R."/>
            <person name="Labutti K."/>
            <person name="Andreopoulos B."/>
            <person name="Lipzen A."/>
            <person name="Chen C."/>
            <person name="Yanf M."/>
            <person name="Daum C."/>
            <person name="Ng V."/>
            <person name="Clum A."/>
            <person name="Ohm R."/>
            <person name="Martin F."/>
            <person name="Silar P."/>
            <person name="Natvig D."/>
            <person name="Lalanne C."/>
            <person name="Gautier V."/>
            <person name="Ament-Velasquez S.L."/>
            <person name="Kruys A."/>
            <person name="Hutchinson M.I."/>
            <person name="Powell A.J."/>
            <person name="Barry K."/>
            <person name="Miller A.N."/>
            <person name="Grigoriev I.V."/>
            <person name="Debuchy R."/>
            <person name="Gladieux P."/>
            <person name="Thoren M.H."/>
            <person name="Johannesson H."/>
        </authorList>
    </citation>
    <scope>NUCLEOTIDE SEQUENCE</scope>
    <source>
        <strain evidence="4">PSN309</strain>
    </source>
</reference>
<evidence type="ECO:0000313" key="4">
    <source>
        <dbReference type="EMBL" id="KAK4186191.1"/>
    </source>
</evidence>
<keyword evidence="2" id="KW-0472">Membrane</keyword>
<proteinExistence type="predicted"/>
<evidence type="ECO:0000256" key="3">
    <source>
        <dbReference type="SAM" id="SignalP"/>
    </source>
</evidence>